<dbReference type="CDD" id="cd06242">
    <property type="entry name" value="M14-like"/>
    <property type="match status" value="1"/>
</dbReference>
<feature type="chain" id="PRO_5046582009" description="Peptidase M14 domain-containing protein" evidence="10">
    <location>
        <begin position="24"/>
        <end position="616"/>
    </location>
</feature>
<feature type="signal peptide" evidence="10">
    <location>
        <begin position="1"/>
        <end position="23"/>
    </location>
</feature>
<evidence type="ECO:0000256" key="10">
    <source>
        <dbReference type="SAM" id="SignalP"/>
    </source>
</evidence>
<keyword evidence="9" id="KW-0472">Membrane</keyword>
<keyword evidence="6" id="KW-0482">Metalloprotease</keyword>
<dbReference type="Pfam" id="PF00246">
    <property type="entry name" value="Peptidase_M14"/>
    <property type="match status" value="1"/>
</dbReference>
<dbReference type="EMBL" id="JAFBEC010000001">
    <property type="protein sequence ID" value="MBM7630914.1"/>
    <property type="molecule type" value="Genomic_DNA"/>
</dbReference>
<keyword evidence="9" id="KW-1133">Transmembrane helix</keyword>
<dbReference type="SUPFAM" id="SSF53187">
    <property type="entry name" value="Zn-dependent exopeptidases"/>
    <property type="match status" value="1"/>
</dbReference>
<sequence>MSKLKNYSILIGGLLLMTTPVQATSSSDGLPPADTPPAAGQKPDATIPFSYQPYFGQSMEQPDHIKSLYPDPDVAFTTPGFAPEKENFTTTEEMMSFLHELDTESDRLQLENIGYSQENREIPLLIFTEDGGAIDETKNKPTVWLEAQVHGSEPGAGEAALVAAQKLALEEIGDELLANINVIIIPRVNPDGSHYFQFGSARGPWINRDHMKLDLPETRAMNKALQRFKPEVVLTSHEYGHRNWDAFKEFGNEGGGPYHDILLAKGYNLNVPEEIRQMADDLFIQNAFDQLEDAGYSTDTYVSFPEDYDPDTESITVSEGNGSPRFEKEIAALLPSFTFLLEGRGDRFGRESFARRVHSHYLAIESFLQTTAEHSDDISSMIHDAREQLVENGKTVDPSDTIVIRSEATELDRPLEILDIETGDVVEVPTTYLSATEALPTLERVLPRAYLLPPSHQHIADKLRIHGVEVKALNEQVELAVERYEVVEQTIGEQVQEGHITNHVETEIETATRIFPAGSLVFEMDQTAATVIALALEPESEDSYVTYNFIPVNQGDEIPVYRYMDNDRLDSSPISDESSNQPEEASSISLVILISSIGAVLAGITALFYRRARKKS</sequence>
<evidence type="ECO:0000259" key="11">
    <source>
        <dbReference type="PROSITE" id="PS52035"/>
    </source>
</evidence>
<reference evidence="12 13" key="1">
    <citation type="submission" date="2021-01" db="EMBL/GenBank/DDBJ databases">
        <title>Genomic Encyclopedia of Type Strains, Phase IV (KMG-IV): sequencing the most valuable type-strain genomes for metagenomic binning, comparative biology and taxonomic classification.</title>
        <authorList>
            <person name="Goeker M."/>
        </authorList>
    </citation>
    <scope>NUCLEOTIDE SEQUENCE [LARGE SCALE GENOMIC DNA]</scope>
    <source>
        <strain evidence="12 13">DSM 25540</strain>
    </source>
</reference>
<evidence type="ECO:0000256" key="8">
    <source>
        <dbReference type="SAM" id="MobiDB-lite"/>
    </source>
</evidence>
<evidence type="ECO:0000256" key="9">
    <source>
        <dbReference type="SAM" id="Phobius"/>
    </source>
</evidence>
<evidence type="ECO:0000256" key="5">
    <source>
        <dbReference type="ARBA" id="ARBA00022833"/>
    </source>
</evidence>
<evidence type="ECO:0000256" key="4">
    <source>
        <dbReference type="ARBA" id="ARBA00022801"/>
    </source>
</evidence>
<dbReference type="SMART" id="SM00631">
    <property type="entry name" value="Zn_pept"/>
    <property type="match status" value="1"/>
</dbReference>
<feature type="domain" description="Peptidase M14" evidence="11">
    <location>
        <begin position="87"/>
        <end position="371"/>
    </location>
</feature>
<dbReference type="PANTHER" id="PTHR11705">
    <property type="entry name" value="PROTEASE FAMILY M14 CARBOXYPEPTIDASE A,B"/>
    <property type="match status" value="1"/>
</dbReference>
<dbReference type="InterPro" id="IPR000834">
    <property type="entry name" value="Peptidase_M14"/>
</dbReference>
<dbReference type="Proteomes" id="UP000741863">
    <property type="component" value="Unassembled WGS sequence"/>
</dbReference>
<keyword evidence="5" id="KW-0862">Zinc</keyword>
<gene>
    <name evidence="12" type="ORF">JOD17_000005</name>
</gene>
<keyword evidence="13" id="KW-1185">Reference proteome</keyword>
<evidence type="ECO:0000256" key="1">
    <source>
        <dbReference type="ARBA" id="ARBA00001947"/>
    </source>
</evidence>
<evidence type="ECO:0000256" key="3">
    <source>
        <dbReference type="ARBA" id="ARBA00022670"/>
    </source>
</evidence>
<accession>A0ABS2P6I8</accession>
<comment type="similarity">
    <text evidence="2 7">Belongs to the peptidase M14 family.</text>
</comment>
<dbReference type="RefSeq" id="WP_204695079.1">
    <property type="nucleotide sequence ID" value="NZ_JAFBEC010000001.1"/>
</dbReference>
<evidence type="ECO:0000256" key="2">
    <source>
        <dbReference type="ARBA" id="ARBA00005988"/>
    </source>
</evidence>
<evidence type="ECO:0000313" key="12">
    <source>
        <dbReference type="EMBL" id="MBM7630914.1"/>
    </source>
</evidence>
<comment type="caution">
    <text evidence="7">Lacks conserved residue(s) required for the propagation of feature annotation.</text>
</comment>
<keyword evidence="10" id="KW-0732">Signal</keyword>
<organism evidence="12 13">
    <name type="scientific">Geomicrobium sediminis</name>
    <dbReference type="NCBI Taxonomy" id="1347788"/>
    <lineage>
        <taxon>Bacteria</taxon>
        <taxon>Bacillati</taxon>
        <taxon>Bacillota</taxon>
        <taxon>Bacilli</taxon>
        <taxon>Bacillales</taxon>
        <taxon>Geomicrobium</taxon>
    </lineage>
</organism>
<keyword evidence="9" id="KW-0812">Transmembrane</keyword>
<comment type="caution">
    <text evidence="12">The sequence shown here is derived from an EMBL/GenBank/DDBJ whole genome shotgun (WGS) entry which is preliminary data.</text>
</comment>
<evidence type="ECO:0000256" key="7">
    <source>
        <dbReference type="PROSITE-ProRule" id="PRU01379"/>
    </source>
</evidence>
<dbReference type="PANTHER" id="PTHR11705:SF143">
    <property type="entry name" value="SLL0236 PROTEIN"/>
    <property type="match status" value="1"/>
</dbReference>
<proteinExistence type="inferred from homology"/>
<feature type="transmembrane region" description="Helical" evidence="9">
    <location>
        <begin position="588"/>
        <end position="609"/>
    </location>
</feature>
<keyword evidence="3" id="KW-0645">Protease</keyword>
<dbReference type="Gene3D" id="3.40.630.10">
    <property type="entry name" value="Zn peptidases"/>
    <property type="match status" value="1"/>
</dbReference>
<name>A0ABS2P6I8_9BACL</name>
<keyword evidence="4" id="KW-0378">Hydrolase</keyword>
<feature type="region of interest" description="Disordered" evidence="8">
    <location>
        <begin position="23"/>
        <end position="45"/>
    </location>
</feature>
<protein>
    <recommendedName>
        <fullName evidence="11">Peptidase M14 domain-containing protein</fullName>
    </recommendedName>
</protein>
<evidence type="ECO:0000313" key="13">
    <source>
        <dbReference type="Proteomes" id="UP000741863"/>
    </source>
</evidence>
<dbReference type="PROSITE" id="PS52035">
    <property type="entry name" value="PEPTIDASE_M14"/>
    <property type="match status" value="1"/>
</dbReference>
<comment type="cofactor">
    <cofactor evidence="1">
        <name>Zn(2+)</name>
        <dbReference type="ChEBI" id="CHEBI:29105"/>
    </cofactor>
</comment>
<evidence type="ECO:0000256" key="6">
    <source>
        <dbReference type="ARBA" id="ARBA00023049"/>
    </source>
</evidence>